<dbReference type="Gene3D" id="3.40.720.10">
    <property type="entry name" value="Alkaline Phosphatase, subunit A"/>
    <property type="match status" value="1"/>
</dbReference>
<keyword evidence="2" id="KW-0378">Hydrolase</keyword>
<name>A0A512RRC9_9BACT</name>
<dbReference type="AlphaFoldDB" id="A0A512RRC9"/>
<dbReference type="PANTHER" id="PTHR42693:SF53">
    <property type="entry name" value="ENDO-4-O-SULFATASE"/>
    <property type="match status" value="1"/>
</dbReference>
<dbReference type="SUPFAM" id="SSF53649">
    <property type="entry name" value="Alkaline phosphatase-like"/>
    <property type="match status" value="1"/>
</dbReference>
<feature type="domain" description="Sulfatase N-terminal" evidence="3">
    <location>
        <begin position="42"/>
        <end position="436"/>
    </location>
</feature>
<sequence length="548" mass="62653">MNSGWKSFFYKHITLIAIFFLITVDVCHAAPRQLDKGNDERPNIIIILADDMGFSDIGCYGSEIPTPNIDQLAKDGVRFTQFYNNARCCPSRASLLTGLYPHESGIGRMAEDPEDPKANDEGVDGYRGYLTKNSVTIAEVLQPAGYHTYMTGKWHVGMHGREKWPLQRGFEKFYGILSGGSSYLKPFPPRGITADNGETQYDFPEGYYTTDAFADNAVGFIRQQHDDAPFFLYLAFTAPHWPLQAKPGDVEKFRDKYAMGWDSIRHERWRKQLAMGLVKPGWEVAGREMRPWNELSEQEQKDVAYRMSVYSAQIYCMDYNIGKLLDELKRSGKLDNTLIMFLSDNGACAEPYKELGGKPVEEVNNPRSFWFPSYGTGWANVSNVPYKKWKNTTYEGGTSTPLIVSWPKAMKKRKGKLVSSPYHIIDIMSTVVNAANTSYPSVYQGNSIIRTEGINMLPAILKGQGKTHDYFYWEHEENCAILHGNWKAVKKLPKGRWELYDLSNDRSERFDVAHNHQEIVDNLGAKWQKWADAHKVFPKGRIYYNRHK</sequence>
<keyword evidence="5" id="KW-1185">Reference proteome</keyword>
<dbReference type="OrthoDB" id="9803751at2"/>
<accession>A0A512RRC9</accession>
<dbReference type="CDD" id="cd16025">
    <property type="entry name" value="PAS_like"/>
    <property type="match status" value="1"/>
</dbReference>
<comment type="caution">
    <text evidence="4">The sequence shown here is derived from an EMBL/GenBank/DDBJ whole genome shotgun (WGS) entry which is preliminary data.</text>
</comment>
<dbReference type="FunFam" id="3.40.720.10:FF:000047">
    <property type="entry name" value="Arylsulfatase"/>
    <property type="match status" value="1"/>
</dbReference>
<evidence type="ECO:0000259" key="3">
    <source>
        <dbReference type="Pfam" id="PF00884"/>
    </source>
</evidence>
<evidence type="ECO:0000313" key="5">
    <source>
        <dbReference type="Proteomes" id="UP000321436"/>
    </source>
</evidence>
<dbReference type="EMBL" id="BKAU01000006">
    <property type="protein sequence ID" value="GEP98259.1"/>
    <property type="molecule type" value="Genomic_DNA"/>
</dbReference>
<dbReference type="InterPro" id="IPR050738">
    <property type="entry name" value="Sulfatase"/>
</dbReference>
<dbReference type="Proteomes" id="UP000321436">
    <property type="component" value="Unassembled WGS sequence"/>
</dbReference>
<proteinExistence type="inferred from homology"/>
<evidence type="ECO:0000313" key="4">
    <source>
        <dbReference type="EMBL" id="GEP98259.1"/>
    </source>
</evidence>
<dbReference type="PANTHER" id="PTHR42693">
    <property type="entry name" value="ARYLSULFATASE FAMILY MEMBER"/>
    <property type="match status" value="1"/>
</dbReference>
<dbReference type="GO" id="GO:0004065">
    <property type="term" value="F:arylsulfatase activity"/>
    <property type="evidence" value="ECO:0007669"/>
    <property type="project" value="TreeGrafter"/>
</dbReference>
<dbReference type="InterPro" id="IPR000917">
    <property type="entry name" value="Sulfatase_N"/>
</dbReference>
<dbReference type="Pfam" id="PF00884">
    <property type="entry name" value="Sulfatase"/>
    <property type="match status" value="1"/>
</dbReference>
<dbReference type="RefSeq" id="WP_146866662.1">
    <property type="nucleotide sequence ID" value="NZ_BKAU01000006.1"/>
</dbReference>
<evidence type="ECO:0000256" key="1">
    <source>
        <dbReference type="ARBA" id="ARBA00008779"/>
    </source>
</evidence>
<dbReference type="InterPro" id="IPR017850">
    <property type="entry name" value="Alkaline_phosphatase_core_sf"/>
</dbReference>
<dbReference type="Gene3D" id="3.30.1120.10">
    <property type="match status" value="1"/>
</dbReference>
<protein>
    <submittedName>
        <fullName evidence="4">Arylsulfatase</fullName>
    </submittedName>
</protein>
<organism evidence="4 5">
    <name type="scientific">Chitinophaga cymbidii</name>
    <dbReference type="NCBI Taxonomy" id="1096750"/>
    <lineage>
        <taxon>Bacteria</taxon>
        <taxon>Pseudomonadati</taxon>
        <taxon>Bacteroidota</taxon>
        <taxon>Chitinophagia</taxon>
        <taxon>Chitinophagales</taxon>
        <taxon>Chitinophagaceae</taxon>
        <taxon>Chitinophaga</taxon>
    </lineage>
</organism>
<comment type="similarity">
    <text evidence="1">Belongs to the sulfatase family.</text>
</comment>
<gene>
    <name evidence="4" type="ORF">CCY01nite_45190</name>
</gene>
<reference evidence="4 5" key="1">
    <citation type="submission" date="2019-07" db="EMBL/GenBank/DDBJ databases">
        <title>Whole genome shotgun sequence of Chitinophaga cymbidii NBRC 109752.</title>
        <authorList>
            <person name="Hosoyama A."/>
            <person name="Uohara A."/>
            <person name="Ohji S."/>
            <person name="Ichikawa N."/>
        </authorList>
    </citation>
    <scope>NUCLEOTIDE SEQUENCE [LARGE SCALE GENOMIC DNA]</scope>
    <source>
        <strain evidence="4 5">NBRC 109752</strain>
    </source>
</reference>
<evidence type="ECO:0000256" key="2">
    <source>
        <dbReference type="ARBA" id="ARBA00022801"/>
    </source>
</evidence>